<evidence type="ECO:0000313" key="5">
    <source>
        <dbReference type="EMBL" id="EPQ11493.1"/>
    </source>
</evidence>
<dbReference type="InterPro" id="IPR003172">
    <property type="entry name" value="ML_dom"/>
</dbReference>
<organism evidence="5 6">
    <name type="scientific">Myotis brandtii</name>
    <name type="common">Brandt's bat</name>
    <dbReference type="NCBI Taxonomy" id="109478"/>
    <lineage>
        <taxon>Eukaryota</taxon>
        <taxon>Metazoa</taxon>
        <taxon>Chordata</taxon>
        <taxon>Craniata</taxon>
        <taxon>Vertebrata</taxon>
        <taxon>Euteleostomi</taxon>
        <taxon>Mammalia</taxon>
        <taxon>Eutheria</taxon>
        <taxon>Laurasiatheria</taxon>
        <taxon>Chiroptera</taxon>
        <taxon>Yangochiroptera</taxon>
        <taxon>Vespertilionidae</taxon>
        <taxon>Myotis</taxon>
    </lineage>
</organism>
<evidence type="ECO:0000256" key="2">
    <source>
        <dbReference type="SAM" id="MobiDB-lite"/>
    </source>
</evidence>
<dbReference type="GO" id="GO:0005319">
    <property type="term" value="F:lipid transporter activity"/>
    <property type="evidence" value="ECO:0007669"/>
    <property type="project" value="TreeGrafter"/>
</dbReference>
<feature type="compositionally biased region" description="Gly residues" evidence="2">
    <location>
        <begin position="86"/>
        <end position="104"/>
    </location>
</feature>
<dbReference type="GO" id="GO:0006689">
    <property type="term" value="P:ganglioside catabolic process"/>
    <property type="evidence" value="ECO:0007669"/>
    <property type="project" value="InterPro"/>
</dbReference>
<proteinExistence type="predicted"/>
<evidence type="ECO:0000256" key="1">
    <source>
        <dbReference type="ARBA" id="ARBA00022729"/>
    </source>
</evidence>
<evidence type="ECO:0000256" key="3">
    <source>
        <dbReference type="SAM" id="SignalP"/>
    </source>
</evidence>
<dbReference type="EMBL" id="KE163302">
    <property type="protein sequence ID" value="EPQ11493.1"/>
    <property type="molecule type" value="Genomic_DNA"/>
</dbReference>
<dbReference type="Pfam" id="PF02221">
    <property type="entry name" value="E1_DerP2_DerF2"/>
    <property type="match status" value="1"/>
</dbReference>
<evidence type="ECO:0000313" key="6">
    <source>
        <dbReference type="Proteomes" id="UP000052978"/>
    </source>
</evidence>
<dbReference type="InterPro" id="IPR036846">
    <property type="entry name" value="GM2-AP_sf"/>
</dbReference>
<dbReference type="GO" id="GO:0009898">
    <property type="term" value="C:cytoplasmic side of plasma membrane"/>
    <property type="evidence" value="ECO:0007669"/>
    <property type="project" value="TreeGrafter"/>
</dbReference>
<feature type="domain" description="MD-2-related lipid-recognition" evidence="4">
    <location>
        <begin position="36"/>
        <end position="85"/>
    </location>
</feature>
<sequence>MMSLIRAPLLISLGLLLAGHEALAKAPMKQAFLISSFSWENCDDGKDPVLIKSLNVEPSPIVEPGNVTVSAETQTSVPLNSPLKVSGGGRGDRPGAGGKVPGAS</sequence>
<evidence type="ECO:0000259" key="4">
    <source>
        <dbReference type="Pfam" id="PF02221"/>
    </source>
</evidence>
<dbReference type="PANTHER" id="PTHR17357">
    <property type="entry name" value="GM2 GANGLIOSIDE ACTIVATOR PROTEIN"/>
    <property type="match status" value="1"/>
</dbReference>
<dbReference type="AlphaFoldDB" id="S7PKW5"/>
<reference evidence="5 6" key="1">
    <citation type="journal article" date="2013" name="Nat. Commun.">
        <title>Genome analysis reveals insights into physiology and longevity of the Brandt's bat Myotis brandtii.</title>
        <authorList>
            <person name="Seim I."/>
            <person name="Fang X."/>
            <person name="Xiong Z."/>
            <person name="Lobanov A.V."/>
            <person name="Huang Z."/>
            <person name="Ma S."/>
            <person name="Feng Y."/>
            <person name="Turanov A.A."/>
            <person name="Zhu Y."/>
            <person name="Lenz T.L."/>
            <person name="Gerashchenko M.V."/>
            <person name="Fan D."/>
            <person name="Hee Yim S."/>
            <person name="Yao X."/>
            <person name="Jordan D."/>
            <person name="Xiong Y."/>
            <person name="Ma Y."/>
            <person name="Lyapunov A.N."/>
            <person name="Chen G."/>
            <person name="Kulakova O.I."/>
            <person name="Sun Y."/>
            <person name="Lee S.G."/>
            <person name="Bronson R.T."/>
            <person name="Moskalev A.A."/>
            <person name="Sunyaev S.R."/>
            <person name="Zhang G."/>
            <person name="Krogh A."/>
            <person name="Wang J."/>
            <person name="Gladyshev V.N."/>
        </authorList>
    </citation>
    <scope>NUCLEOTIDE SEQUENCE [LARGE SCALE GENOMIC DNA]</scope>
</reference>
<dbReference type="GO" id="GO:0008047">
    <property type="term" value="F:enzyme activator activity"/>
    <property type="evidence" value="ECO:0007669"/>
    <property type="project" value="InterPro"/>
</dbReference>
<name>S7PKW5_MYOBR</name>
<feature type="chain" id="PRO_5004555571" evidence="3">
    <location>
        <begin position="25"/>
        <end position="104"/>
    </location>
</feature>
<feature type="region of interest" description="Disordered" evidence="2">
    <location>
        <begin position="67"/>
        <end position="104"/>
    </location>
</feature>
<dbReference type="InterPro" id="IPR028996">
    <property type="entry name" value="GM2-AP"/>
</dbReference>
<accession>S7PKW5</accession>
<keyword evidence="1 3" id="KW-0732">Signal</keyword>
<keyword evidence="6" id="KW-1185">Reference proteome</keyword>
<feature type="compositionally biased region" description="Polar residues" evidence="2">
    <location>
        <begin position="67"/>
        <end position="79"/>
    </location>
</feature>
<protein>
    <submittedName>
        <fullName evidence="5">Ganglioside GM2 activator</fullName>
    </submittedName>
</protein>
<dbReference type="PANTHER" id="PTHR17357:SF0">
    <property type="entry name" value="GANGLIOSIDE GM2 ACTIVATOR"/>
    <property type="match status" value="1"/>
</dbReference>
<feature type="signal peptide" evidence="3">
    <location>
        <begin position="1"/>
        <end position="24"/>
    </location>
</feature>
<dbReference type="Gene3D" id="2.70.220.10">
    <property type="entry name" value="Ganglioside GM2 activator"/>
    <property type="match status" value="1"/>
</dbReference>
<dbReference type="SUPFAM" id="SSF63707">
    <property type="entry name" value="Ganglioside M2 (gm2) activator"/>
    <property type="match status" value="1"/>
</dbReference>
<gene>
    <name evidence="5" type="ORF">D623_10031731</name>
</gene>
<dbReference type="Proteomes" id="UP000052978">
    <property type="component" value="Unassembled WGS sequence"/>
</dbReference>